<dbReference type="InterPro" id="IPR016024">
    <property type="entry name" value="ARM-type_fold"/>
</dbReference>
<evidence type="ECO:0000256" key="3">
    <source>
        <dbReference type="ARBA" id="ARBA00023306"/>
    </source>
</evidence>
<keyword evidence="9" id="KW-1185">Reference proteome</keyword>
<keyword evidence="2" id="KW-0132">Cell division</keyword>
<sequence length="530" mass="61576">MNEQLVLYNIKDALGHVEPDPTIYQDRLEAFNIIVLRTAQDSMYRTQLGDDSDIWLLMKEILSYCNFSNVKKFSQETVYWYKRTVKAIFVFARNLSVANALIPQELLIQNTAYKVFNSSLSIGNVNDDIEISLYSSILSFLHNINVNSVIFDKSTKDELFQFLSYPSLINYQYDENMMFPYILYFKDLLENDEFLYYFLRSEQKDEILYDFLMKKIMQDESQLFNIMKGVDLAYEDKELSSVDIILFKCFSKIAAHESFATYLEIIENTSFEKFLNILKTMQLVVTNIDNWNKFELTGIMTWTFRVFNQTADKIIHYFELKMEDDSEAHILHSKMITVLDILSKLSQYEHVQKFVLFYKGLEKLVTLLQTFQDNLIRVNFSKTAGGNVSAVKASNKLGEKLESENLIQSRIDSSKFKIKETNFPECKLLIIEIIANLVHGNKEVQDKIRDLQGLGLVLSNCVIDDNDPFIKERSIMCIKFLLENNPENQQYVAQLESKRAANDQVLQEAGYEVNIDSSGNLKLKSTSVEN</sequence>
<evidence type="ECO:0000313" key="9">
    <source>
        <dbReference type="Proteomes" id="UP001623330"/>
    </source>
</evidence>
<feature type="domain" description="Ataxin-10" evidence="7">
    <location>
        <begin position="426"/>
        <end position="524"/>
    </location>
</feature>
<dbReference type="PANTHER" id="PTHR13255">
    <property type="entry name" value="ATAXIN-10"/>
    <property type="match status" value="1"/>
</dbReference>
<dbReference type="EMBL" id="JBEVYD010000003">
    <property type="protein sequence ID" value="KAL3234594.1"/>
    <property type="molecule type" value="Genomic_DNA"/>
</dbReference>
<dbReference type="Gene3D" id="1.25.10.10">
    <property type="entry name" value="Leucine-rich Repeat Variant"/>
    <property type="match status" value="1"/>
</dbReference>
<comment type="similarity">
    <text evidence="1">Belongs to the ataxin-10 family.</text>
</comment>
<dbReference type="InterPro" id="IPR011989">
    <property type="entry name" value="ARM-like"/>
</dbReference>
<reference evidence="8 9" key="1">
    <citation type="submission" date="2024-05" db="EMBL/GenBank/DDBJ databases">
        <title>Long read based assembly of the Candida bracarensis genome reveals expanded adhesin content.</title>
        <authorList>
            <person name="Marcet-Houben M."/>
            <person name="Ksiezopolska E."/>
            <person name="Gabaldon T."/>
        </authorList>
    </citation>
    <scope>NUCLEOTIDE SEQUENCE [LARGE SCALE GENOMIC DNA]</scope>
    <source>
        <strain evidence="8 9">CBM6</strain>
    </source>
</reference>
<evidence type="ECO:0000259" key="7">
    <source>
        <dbReference type="Pfam" id="PF09759"/>
    </source>
</evidence>
<gene>
    <name evidence="8" type="ORF">RNJ44_03356</name>
</gene>
<evidence type="ECO:0000256" key="1">
    <source>
        <dbReference type="ARBA" id="ARBA00008384"/>
    </source>
</evidence>
<name>A0ABR4NZJ1_9SACH</name>
<dbReference type="SUPFAM" id="SSF48371">
    <property type="entry name" value="ARM repeat"/>
    <property type="match status" value="1"/>
</dbReference>
<evidence type="ECO:0000256" key="2">
    <source>
        <dbReference type="ARBA" id="ARBA00022618"/>
    </source>
</evidence>
<dbReference type="InterPro" id="IPR019156">
    <property type="entry name" value="Ataxin-10_domain"/>
</dbReference>
<proteinExistence type="inferred from homology"/>
<dbReference type="Pfam" id="PF09759">
    <property type="entry name" value="Atx10homo_assoc"/>
    <property type="match status" value="1"/>
</dbReference>
<dbReference type="InterPro" id="IPR051374">
    <property type="entry name" value="Ataxin-10/CTR86_families"/>
</dbReference>
<comment type="function">
    <text evidence="4">May play a role in the regulation of cytokinesis.</text>
</comment>
<protein>
    <recommendedName>
        <fullName evidence="5">Ataxin-10 homolog</fullName>
    </recommendedName>
    <alternativeName>
        <fullName evidence="6">Copper transport protein 86</fullName>
    </alternativeName>
</protein>
<dbReference type="Proteomes" id="UP001623330">
    <property type="component" value="Unassembled WGS sequence"/>
</dbReference>
<evidence type="ECO:0000256" key="4">
    <source>
        <dbReference type="ARBA" id="ARBA00044746"/>
    </source>
</evidence>
<comment type="caution">
    <text evidence="8">The sequence shown here is derived from an EMBL/GenBank/DDBJ whole genome shotgun (WGS) entry which is preliminary data.</text>
</comment>
<accession>A0ABR4NZJ1</accession>
<keyword evidence="3" id="KW-0131">Cell cycle</keyword>
<organism evidence="8 9">
    <name type="scientific">Nakaseomyces bracarensis</name>
    <dbReference type="NCBI Taxonomy" id="273131"/>
    <lineage>
        <taxon>Eukaryota</taxon>
        <taxon>Fungi</taxon>
        <taxon>Dikarya</taxon>
        <taxon>Ascomycota</taxon>
        <taxon>Saccharomycotina</taxon>
        <taxon>Saccharomycetes</taxon>
        <taxon>Saccharomycetales</taxon>
        <taxon>Saccharomycetaceae</taxon>
        <taxon>Nakaseomyces</taxon>
    </lineage>
</organism>
<evidence type="ECO:0000256" key="6">
    <source>
        <dbReference type="ARBA" id="ARBA00044805"/>
    </source>
</evidence>
<dbReference type="PANTHER" id="PTHR13255:SF0">
    <property type="entry name" value="ATAXIN-10"/>
    <property type="match status" value="1"/>
</dbReference>
<evidence type="ECO:0000256" key="5">
    <source>
        <dbReference type="ARBA" id="ARBA00044801"/>
    </source>
</evidence>
<evidence type="ECO:0000313" key="8">
    <source>
        <dbReference type="EMBL" id="KAL3234594.1"/>
    </source>
</evidence>